<feature type="domain" description="ABM" evidence="1">
    <location>
        <begin position="24"/>
        <end position="86"/>
    </location>
</feature>
<comment type="caution">
    <text evidence="2">The sequence shown here is derived from an EMBL/GenBank/DDBJ whole genome shotgun (WGS) entry which is preliminary data.</text>
</comment>
<dbReference type="PANTHER" id="PTHR37811:SF2">
    <property type="entry name" value="ABM DOMAIN-CONTAINING PROTEIN"/>
    <property type="match status" value="1"/>
</dbReference>
<sequence length="125" mass="14113">MSNDTAGIVGDTVPPYYAAILTTVLATDPEDLAGYDAASERMLDLARSMDGYLGLEYARADGVGVAVSYWRDLDALRAWREHAEHLGVQLLGRQRFYRAYRARICRVEREYAWRRGDPLGAPPYR</sequence>
<dbReference type="AlphaFoldDB" id="A0A8J3NAX8"/>
<dbReference type="InterPro" id="IPR007138">
    <property type="entry name" value="ABM_dom"/>
</dbReference>
<proteinExistence type="predicted"/>
<accession>A0A8J3NAX8</accession>
<dbReference type="InterPro" id="IPR011008">
    <property type="entry name" value="Dimeric_a/b-barrel"/>
</dbReference>
<gene>
    <name evidence="2" type="ORF">Aru02nite_09160</name>
</gene>
<evidence type="ECO:0000313" key="3">
    <source>
        <dbReference type="Proteomes" id="UP000612808"/>
    </source>
</evidence>
<evidence type="ECO:0000313" key="2">
    <source>
        <dbReference type="EMBL" id="GID10027.1"/>
    </source>
</evidence>
<dbReference type="EMBL" id="BOMB01000004">
    <property type="protein sequence ID" value="GID10027.1"/>
    <property type="molecule type" value="Genomic_DNA"/>
</dbReference>
<evidence type="ECO:0000259" key="1">
    <source>
        <dbReference type="Pfam" id="PF03992"/>
    </source>
</evidence>
<dbReference type="Proteomes" id="UP000612808">
    <property type="component" value="Unassembled WGS sequence"/>
</dbReference>
<dbReference type="SUPFAM" id="SSF54909">
    <property type="entry name" value="Dimeric alpha+beta barrel"/>
    <property type="match status" value="1"/>
</dbReference>
<dbReference type="Pfam" id="PF03992">
    <property type="entry name" value="ABM"/>
    <property type="match status" value="1"/>
</dbReference>
<reference evidence="2" key="1">
    <citation type="submission" date="2021-01" db="EMBL/GenBank/DDBJ databases">
        <title>Whole genome shotgun sequence of Actinocatenispora rupis NBRC 107355.</title>
        <authorList>
            <person name="Komaki H."/>
            <person name="Tamura T."/>
        </authorList>
    </citation>
    <scope>NUCLEOTIDE SEQUENCE</scope>
    <source>
        <strain evidence="2">NBRC 107355</strain>
    </source>
</reference>
<keyword evidence="3" id="KW-1185">Reference proteome</keyword>
<dbReference type="InterPro" id="IPR052936">
    <property type="entry name" value="Jasmonate_Hydroxylase-like"/>
</dbReference>
<name>A0A8J3NAX8_9ACTN</name>
<dbReference type="Gene3D" id="3.30.70.100">
    <property type="match status" value="1"/>
</dbReference>
<organism evidence="2 3">
    <name type="scientific">Actinocatenispora rupis</name>
    <dbReference type="NCBI Taxonomy" id="519421"/>
    <lineage>
        <taxon>Bacteria</taxon>
        <taxon>Bacillati</taxon>
        <taxon>Actinomycetota</taxon>
        <taxon>Actinomycetes</taxon>
        <taxon>Micromonosporales</taxon>
        <taxon>Micromonosporaceae</taxon>
        <taxon>Actinocatenispora</taxon>
    </lineage>
</organism>
<dbReference type="RefSeq" id="WP_203655108.1">
    <property type="nucleotide sequence ID" value="NZ_BAAAZM010000002.1"/>
</dbReference>
<dbReference type="PANTHER" id="PTHR37811">
    <property type="entry name" value="BLL5343 PROTEIN"/>
    <property type="match status" value="1"/>
</dbReference>
<protein>
    <recommendedName>
        <fullName evidence="1">ABM domain-containing protein</fullName>
    </recommendedName>
</protein>